<evidence type="ECO:0000256" key="3">
    <source>
        <dbReference type="ARBA" id="ARBA00022525"/>
    </source>
</evidence>
<dbReference type="EMBL" id="JBHFQA010000005">
    <property type="protein sequence ID" value="KAL2098560.1"/>
    <property type="molecule type" value="Genomic_DNA"/>
</dbReference>
<keyword evidence="3" id="KW-0964">Secreted</keyword>
<evidence type="ECO:0000313" key="7">
    <source>
        <dbReference type="Proteomes" id="UP001591681"/>
    </source>
</evidence>
<evidence type="ECO:0000256" key="4">
    <source>
        <dbReference type="ARBA" id="ARBA00022729"/>
    </source>
</evidence>
<evidence type="ECO:0000313" key="6">
    <source>
        <dbReference type="EMBL" id="KAL2098560.1"/>
    </source>
</evidence>
<name>A0ABD1KH67_9TELE</name>
<gene>
    <name evidence="6" type="ORF">ACEWY4_005040</name>
</gene>
<comment type="caution">
    <text evidence="6">The sequence shown here is derived from an EMBL/GenBank/DDBJ whole genome shotgun (WGS) entry which is preliminary data.</text>
</comment>
<sequence length="117" mass="13138">MVPKFSVAKPWVTVCCVCVLLCWLQVCHSRETCDSALKLHLKTVVKNRIPEVIYEAVCDADYCDYPDGDSDTHESLNVVPITQMVLVLQAQRGQSRGYTAHYRRVAVGCTCMWAKTA</sequence>
<reference evidence="6 7" key="1">
    <citation type="submission" date="2024-09" db="EMBL/GenBank/DDBJ databases">
        <title>A chromosome-level genome assembly of Gray's grenadier anchovy, Coilia grayii.</title>
        <authorList>
            <person name="Fu Z."/>
        </authorList>
    </citation>
    <scope>NUCLEOTIDE SEQUENCE [LARGE SCALE GENOMIC DNA]</scope>
    <source>
        <strain evidence="6">G4</strain>
        <tissue evidence="6">Muscle</tissue>
    </source>
</reference>
<accession>A0ABD1KH67</accession>
<evidence type="ECO:0000256" key="5">
    <source>
        <dbReference type="SAM" id="SignalP"/>
    </source>
</evidence>
<protein>
    <submittedName>
        <fullName evidence="6">Uncharacterized protein</fullName>
    </submittedName>
</protein>
<dbReference type="Pfam" id="PF06083">
    <property type="entry name" value="IL17"/>
    <property type="match status" value="1"/>
</dbReference>
<dbReference type="SUPFAM" id="SSF57501">
    <property type="entry name" value="Cystine-knot cytokines"/>
    <property type="match status" value="1"/>
</dbReference>
<comment type="subcellular location">
    <subcellularLocation>
        <location evidence="1">Secreted</location>
    </subcellularLocation>
</comment>
<comment type="similarity">
    <text evidence="2">Belongs to the IL-17 family.</text>
</comment>
<dbReference type="GO" id="GO:0005576">
    <property type="term" value="C:extracellular region"/>
    <property type="evidence" value="ECO:0007669"/>
    <property type="project" value="UniProtKB-SubCell"/>
</dbReference>
<keyword evidence="4 5" id="KW-0732">Signal</keyword>
<feature type="signal peptide" evidence="5">
    <location>
        <begin position="1"/>
        <end position="29"/>
    </location>
</feature>
<organism evidence="6 7">
    <name type="scientific">Coilia grayii</name>
    <name type="common">Gray's grenadier anchovy</name>
    <dbReference type="NCBI Taxonomy" id="363190"/>
    <lineage>
        <taxon>Eukaryota</taxon>
        <taxon>Metazoa</taxon>
        <taxon>Chordata</taxon>
        <taxon>Craniata</taxon>
        <taxon>Vertebrata</taxon>
        <taxon>Euteleostomi</taxon>
        <taxon>Actinopterygii</taxon>
        <taxon>Neopterygii</taxon>
        <taxon>Teleostei</taxon>
        <taxon>Clupei</taxon>
        <taxon>Clupeiformes</taxon>
        <taxon>Clupeoidei</taxon>
        <taxon>Engraulidae</taxon>
        <taxon>Coilinae</taxon>
        <taxon>Coilia</taxon>
    </lineage>
</organism>
<evidence type="ECO:0000256" key="2">
    <source>
        <dbReference type="ARBA" id="ARBA00007236"/>
    </source>
</evidence>
<proteinExistence type="inferred from homology"/>
<evidence type="ECO:0000256" key="1">
    <source>
        <dbReference type="ARBA" id="ARBA00004613"/>
    </source>
</evidence>
<dbReference type="InterPro" id="IPR029034">
    <property type="entry name" value="Cystine-knot_cytokine"/>
</dbReference>
<feature type="chain" id="PRO_5044747759" evidence="5">
    <location>
        <begin position="30"/>
        <end position="117"/>
    </location>
</feature>
<dbReference type="AlphaFoldDB" id="A0ABD1KH67"/>
<dbReference type="Gene3D" id="2.10.90.10">
    <property type="entry name" value="Cystine-knot cytokines"/>
    <property type="match status" value="1"/>
</dbReference>
<keyword evidence="7" id="KW-1185">Reference proteome</keyword>
<dbReference type="Proteomes" id="UP001591681">
    <property type="component" value="Unassembled WGS sequence"/>
</dbReference>
<dbReference type="InterPro" id="IPR010345">
    <property type="entry name" value="IL-17_fam"/>
</dbReference>